<dbReference type="GO" id="GO:0005078">
    <property type="term" value="F:MAP-kinase scaffold activity"/>
    <property type="evidence" value="ECO:0007669"/>
    <property type="project" value="TreeGrafter"/>
</dbReference>
<reference evidence="5" key="1">
    <citation type="submission" date="2014-03" db="EMBL/GenBank/DDBJ databases">
        <authorList>
            <person name="Casaregola S."/>
        </authorList>
    </citation>
    <scope>NUCLEOTIDE SEQUENCE [LARGE SCALE GENOMIC DNA]</scope>
    <source>
        <strain evidence="5">CLIB 918</strain>
    </source>
</reference>
<keyword evidence="6" id="KW-1185">Reference proteome</keyword>
<keyword evidence="1" id="KW-0677">Repeat</keyword>
<dbReference type="Proteomes" id="UP000242525">
    <property type="component" value="Unassembled WGS sequence"/>
</dbReference>
<dbReference type="PANTHER" id="PTHR21601:SF0">
    <property type="entry name" value="PROTEIN SPA2-RELATED"/>
    <property type="match status" value="1"/>
</dbReference>
<evidence type="ECO:0000259" key="4">
    <source>
        <dbReference type="SMART" id="SM00555"/>
    </source>
</evidence>
<evidence type="ECO:0000256" key="3">
    <source>
        <dbReference type="SAM" id="MobiDB-lite"/>
    </source>
</evidence>
<evidence type="ECO:0000313" key="5">
    <source>
        <dbReference type="EMBL" id="CDO53576.1"/>
    </source>
</evidence>
<dbReference type="STRING" id="1173061.A0A0J9X9T7"/>
<feature type="compositionally biased region" description="Basic and acidic residues" evidence="3">
    <location>
        <begin position="297"/>
        <end position="313"/>
    </location>
</feature>
<feature type="compositionally biased region" description="Polar residues" evidence="3">
    <location>
        <begin position="285"/>
        <end position="294"/>
    </location>
</feature>
<evidence type="ECO:0000256" key="1">
    <source>
        <dbReference type="ARBA" id="ARBA00022737"/>
    </source>
</evidence>
<accession>A0A0J9X9T7</accession>
<feature type="domain" description="GIT Spa2 homology (SHD)" evidence="4">
    <location>
        <begin position="93"/>
        <end position="123"/>
    </location>
</feature>
<evidence type="ECO:0000256" key="2">
    <source>
        <dbReference type="SAM" id="Coils"/>
    </source>
</evidence>
<dbReference type="InterPro" id="IPR013724">
    <property type="entry name" value="GIT_SHD"/>
</dbReference>
<feature type="domain" description="GIT Spa2 homology (SHD)" evidence="4">
    <location>
        <begin position="44"/>
        <end position="74"/>
    </location>
</feature>
<sequence length="1075" mass="118933">MTNIQDPNENDAVMAQYYDDFRQFIYTPNEEFYNRRKQASANKAQKKLLRLSLVQFYELTTDVHDEMNRRLANPPAEDFLPPLESLHPKRNQARKKLYMLQDPRFKDLVFDMLYEIERRRSPNEWPYDTADSSVDGQSLDPTSTGVATSSPSTIPMSQTGAPNADGMYNSHENSSEMNNLDSAQANPQDTRSLNNRPTPPSIIIPNSNASDIKINSSPDDNGYNTIHANSLESPLKSPGNTLLQTSMLTPTKSTLVEDTDDDETSDVSDDHSFNNPHAHPIDIHNPSSSWTSPEVTADSKEPPLRSLAHDDFSGTHSTISSSSYDHQPNHPQQSNYNQTTDGISGPGNNDDDLDGVQAQLRDKDEQIQLLIGEGTRLDENITKLEEQLAESEALKDTLVDENGRLHEMIGHSEVAKDQALTELEKTKREFAAQSENYLNEIESQQRALANLQIQHEQLKEKHQAVLDGKDDMGKMGAMAAAGAGVGAIAGAAAKSGFPSANDPLQSRLVALEELLTEKELQISSLQEELHYEREKTAGLNDGVSSLSGADSKANSDMAGAAASTTSRSLSGVNSSHSGAESPEKYKHMEQELKEHQRMTESVRSEAAEFLKEMRALVDSQPTWSSERAAKQIDALKLEIEEWKKRYNQSKAEIRSLRASTYGLNPDTLYDGNNYKIADNTTILSEHGLVVDVDVAAFQLAVDEFVLASRDTEKSAQQIKYLHSVVQVIKVLTQEIAAAPLTELKHLDPDVEQLQREITQATGLVSATANSLITSTRNFVVAGGMSSLFLLDAVAADLSAAVIELVKLVKVRPTMPPPPPPPAKPTLPASQQSQQKNLNHKPLPPNHPNEISDSIVTESGEEFVILPRELPSGNMNSNNNLNGGGEDTHLKPGDTRSIDFDKFSTSLSNRNRYGSYIRDPRDIKFDLQNLAENTVIELQEYLENETAGVIDAIQELLTGIKGTANYSTLRSNITNITDSVRTMIEATSGMMTQSKHWQLKEHGTYIVDSLENCCQRMKVLYGDSAIHDEAAIPDKNFKQRLAGISFDMAKCTTELVKTVEEVNLKLEINDIEERLR</sequence>
<keyword evidence="2" id="KW-0175">Coiled coil</keyword>
<comment type="caution">
    <text evidence="5">The sequence shown here is derived from an EMBL/GenBank/DDBJ whole genome shotgun (WGS) entry which is preliminary data.</text>
</comment>
<feature type="compositionally biased region" description="Acidic residues" evidence="3">
    <location>
        <begin position="257"/>
        <end position="267"/>
    </location>
</feature>
<proteinExistence type="predicted"/>
<feature type="compositionally biased region" description="Pro residues" evidence="3">
    <location>
        <begin position="813"/>
        <end position="824"/>
    </location>
</feature>
<dbReference type="InterPro" id="IPR056439">
    <property type="entry name" value="VBS_C3G9"/>
</dbReference>
<feature type="compositionally biased region" description="Low complexity" evidence="3">
    <location>
        <begin position="203"/>
        <end position="212"/>
    </location>
</feature>
<feature type="compositionally biased region" description="Polar residues" evidence="3">
    <location>
        <begin position="542"/>
        <end position="554"/>
    </location>
</feature>
<feature type="compositionally biased region" description="Polar residues" evidence="3">
    <location>
        <begin position="170"/>
        <end position="193"/>
    </location>
</feature>
<gene>
    <name evidence="5" type="ORF">BN980_GECA05s03904g</name>
</gene>
<dbReference type="InterPro" id="IPR039892">
    <property type="entry name" value="Spa2/Sph1"/>
</dbReference>
<feature type="compositionally biased region" description="Basic and acidic residues" evidence="3">
    <location>
        <begin position="885"/>
        <end position="895"/>
    </location>
</feature>
<feature type="coiled-coil region" evidence="2">
    <location>
        <begin position="508"/>
        <end position="535"/>
    </location>
</feature>
<feature type="compositionally biased region" description="Low complexity" evidence="3">
    <location>
        <begin position="314"/>
        <end position="323"/>
    </location>
</feature>
<dbReference type="AlphaFoldDB" id="A0A0J9X9T7"/>
<organism evidence="5 6">
    <name type="scientific">Geotrichum candidum</name>
    <name type="common">Oospora lactis</name>
    <name type="synonym">Dipodascus geotrichum</name>
    <dbReference type="NCBI Taxonomy" id="1173061"/>
    <lineage>
        <taxon>Eukaryota</taxon>
        <taxon>Fungi</taxon>
        <taxon>Dikarya</taxon>
        <taxon>Ascomycota</taxon>
        <taxon>Saccharomycotina</taxon>
        <taxon>Dipodascomycetes</taxon>
        <taxon>Dipodascales</taxon>
        <taxon>Dipodascaceae</taxon>
        <taxon>Geotrichum</taxon>
    </lineage>
</organism>
<feature type="region of interest" description="Disordered" evidence="3">
    <location>
        <begin position="868"/>
        <end position="895"/>
    </location>
</feature>
<name>A0A0J9X9T7_GEOCN</name>
<dbReference type="PANTHER" id="PTHR21601">
    <property type="entry name" value="SPA2 PROTEIN"/>
    <property type="match status" value="1"/>
</dbReference>
<dbReference type="Pfam" id="PF23742">
    <property type="entry name" value="VBS_C3G9"/>
    <property type="match status" value="1"/>
</dbReference>
<feature type="compositionally biased region" description="Polar residues" evidence="3">
    <location>
        <begin position="324"/>
        <end position="342"/>
    </location>
</feature>
<feature type="compositionally biased region" description="Polar residues" evidence="3">
    <location>
        <begin position="130"/>
        <end position="161"/>
    </location>
</feature>
<protein>
    <submittedName>
        <fullName evidence="5">Similar to Saccharomyces cerevisiae YLL021W SPA2 Component of the polarisome, which functions in actin cytoskeletal organization during polarized growth</fullName>
    </submittedName>
</protein>
<feature type="region of interest" description="Disordered" evidence="3">
    <location>
        <begin position="539"/>
        <end position="586"/>
    </location>
</feature>
<feature type="compositionally biased region" description="Polar residues" evidence="3">
    <location>
        <begin position="213"/>
        <end position="254"/>
    </location>
</feature>
<dbReference type="SMART" id="SM00555">
    <property type="entry name" value="GIT"/>
    <property type="match status" value="2"/>
</dbReference>
<dbReference type="Pfam" id="PF12205">
    <property type="entry name" value="GIT1_C"/>
    <property type="match status" value="1"/>
</dbReference>
<dbReference type="OrthoDB" id="5588096at2759"/>
<evidence type="ECO:0000313" key="6">
    <source>
        <dbReference type="Proteomes" id="UP000242525"/>
    </source>
</evidence>
<feature type="region of interest" description="Disordered" evidence="3">
    <location>
        <begin position="123"/>
        <end position="355"/>
    </location>
</feature>
<dbReference type="Pfam" id="PF08518">
    <property type="entry name" value="GIT_SHD"/>
    <property type="match status" value="2"/>
</dbReference>
<dbReference type="InterPro" id="IPR022018">
    <property type="entry name" value="GIT1_C"/>
</dbReference>
<dbReference type="EMBL" id="CCBN010000005">
    <property type="protein sequence ID" value="CDO53576.1"/>
    <property type="molecule type" value="Genomic_DNA"/>
</dbReference>
<feature type="coiled-coil region" evidence="2">
    <location>
        <begin position="374"/>
        <end position="461"/>
    </location>
</feature>
<feature type="compositionally biased region" description="Polar residues" evidence="3">
    <location>
        <begin position="562"/>
        <end position="578"/>
    </location>
</feature>
<feature type="region of interest" description="Disordered" evidence="3">
    <location>
        <begin position="813"/>
        <end position="852"/>
    </location>
</feature>